<dbReference type="GO" id="GO:0005634">
    <property type="term" value="C:nucleus"/>
    <property type="evidence" value="ECO:0007669"/>
    <property type="project" value="UniProtKB-SubCell"/>
</dbReference>
<dbReference type="GO" id="GO:0042795">
    <property type="term" value="P:snRNA transcription by RNA polymerase II"/>
    <property type="evidence" value="ECO:0007669"/>
    <property type="project" value="TreeGrafter"/>
</dbReference>
<keyword evidence="12" id="KW-1185">Reference proteome</keyword>
<dbReference type="GeneID" id="136822882"/>
<reference evidence="11" key="1">
    <citation type="submission" date="2021-01" db="UniProtKB">
        <authorList>
            <consortium name="EnsemblMetazoa"/>
        </authorList>
    </citation>
    <scope>IDENTIFICATION</scope>
</reference>
<keyword evidence="7" id="KW-0539">Nucleus</keyword>
<dbReference type="GO" id="GO:0042796">
    <property type="term" value="P:snRNA transcription by RNA polymerase III"/>
    <property type="evidence" value="ECO:0007669"/>
    <property type="project" value="TreeGrafter"/>
</dbReference>
<dbReference type="OrthoDB" id="46583at2759"/>
<comment type="subcellular location">
    <subcellularLocation>
        <location evidence="1">Nucleus</location>
    </subcellularLocation>
</comment>
<evidence type="ECO:0000256" key="4">
    <source>
        <dbReference type="ARBA" id="ARBA00023015"/>
    </source>
</evidence>
<dbReference type="PANTHER" id="PTHR13421">
    <property type="entry name" value="SNRNA-ACTIVATING PROTEIN COMPLEX SUBUNIT 3"/>
    <property type="match status" value="1"/>
</dbReference>
<dbReference type="RefSeq" id="XP_066935292.1">
    <property type="nucleotide sequence ID" value="XM_067079191.1"/>
</dbReference>
<dbReference type="InterPro" id="IPR022042">
    <property type="entry name" value="snRNA-activating_su3"/>
</dbReference>
<evidence type="ECO:0000256" key="5">
    <source>
        <dbReference type="ARBA" id="ARBA00023125"/>
    </source>
</evidence>
<dbReference type="Proteomes" id="UP000594262">
    <property type="component" value="Unplaced"/>
</dbReference>
<evidence type="ECO:0000256" key="9">
    <source>
        <dbReference type="ARBA" id="ARBA00025958"/>
    </source>
</evidence>
<dbReference type="GO" id="GO:0001046">
    <property type="term" value="F:core promoter sequence-specific DNA binding"/>
    <property type="evidence" value="ECO:0007669"/>
    <property type="project" value="TreeGrafter"/>
</dbReference>
<evidence type="ECO:0000313" key="12">
    <source>
        <dbReference type="Proteomes" id="UP000594262"/>
    </source>
</evidence>
<keyword evidence="5" id="KW-0238">DNA-binding</keyword>
<evidence type="ECO:0000313" key="11">
    <source>
        <dbReference type="EnsemblMetazoa" id="CLYHEMP005942.1"/>
    </source>
</evidence>
<dbReference type="PANTHER" id="PTHR13421:SF16">
    <property type="entry name" value="SNRNA-ACTIVATING PROTEIN COMPLEX SUBUNIT 3"/>
    <property type="match status" value="1"/>
</dbReference>
<keyword evidence="4" id="KW-0805">Transcription regulation</keyword>
<comment type="function">
    <text evidence="8">Part of the SNAPc complex required for the transcription of both RNA polymerase II and III small-nuclear RNA genes. Binds to the proximal sequence element (PSE), a non-TATA-box basal promoter element common to these 2 types of genes. Recruits TBP and BRF2 to the U6 snRNA TATA box.</text>
</comment>
<dbReference type="AlphaFoldDB" id="A0A7M5UUB1"/>
<evidence type="ECO:0000256" key="2">
    <source>
        <dbReference type="ARBA" id="ARBA00010410"/>
    </source>
</evidence>
<protein>
    <recommendedName>
        <fullName evidence="3">snRNA-activating protein complex subunit 3</fullName>
    </recommendedName>
    <alternativeName>
        <fullName evidence="10">Small nuclear RNA-activating complex polypeptide 3</fullName>
    </alternativeName>
</protein>
<evidence type="ECO:0000256" key="3">
    <source>
        <dbReference type="ARBA" id="ARBA00013634"/>
    </source>
</evidence>
<evidence type="ECO:0000256" key="8">
    <source>
        <dbReference type="ARBA" id="ARBA00025193"/>
    </source>
</evidence>
<comment type="subunit">
    <text evidence="9">Part of the SNAPc complex composed of 5 subunits: SNAPC1, SNAPC2, SNAPC3, SNAPC4 and SNAPC5. SNAPC3 interacts with SNAPC1.</text>
</comment>
<evidence type="ECO:0000256" key="1">
    <source>
        <dbReference type="ARBA" id="ARBA00004123"/>
    </source>
</evidence>
<evidence type="ECO:0000256" key="7">
    <source>
        <dbReference type="ARBA" id="ARBA00023242"/>
    </source>
</evidence>
<evidence type="ECO:0000256" key="10">
    <source>
        <dbReference type="ARBA" id="ARBA00029606"/>
    </source>
</evidence>
<name>A0A7M5UUB1_9CNID</name>
<proteinExistence type="inferred from homology"/>
<dbReference type="EnsemblMetazoa" id="CLYHEMT005942.1">
    <property type="protein sequence ID" value="CLYHEMP005942.1"/>
    <property type="gene ID" value="CLYHEMG005942"/>
</dbReference>
<dbReference type="GO" id="GO:0001006">
    <property type="term" value="F:RNA polymerase III type 3 promoter sequence-specific DNA binding"/>
    <property type="evidence" value="ECO:0007669"/>
    <property type="project" value="TreeGrafter"/>
</dbReference>
<comment type="similarity">
    <text evidence="2">Belongs to the SNAPC3/SRD2 family.</text>
</comment>
<dbReference type="GO" id="GO:0003681">
    <property type="term" value="F:bent DNA binding"/>
    <property type="evidence" value="ECO:0007669"/>
    <property type="project" value="TreeGrafter"/>
</dbReference>
<keyword evidence="6" id="KW-0804">Transcription</keyword>
<sequence>MNHEKLYTPVEEAWHYSSQPITIEKFKTNCCSKIDTADRQPLHQPTMESVKELASELEIDEETARDLQMVCDVSNLQCEYDVQFDYNTFKIYERFPDDGELKTVRLCKDLKTKAEELFFIPTYIEPPDEDFSVDEDQIQDDEVIVCCTVMHPKQKKNKRNLQTLLIGETKLSELRDLIKCQMDRVVFQDMSENPDQLPDEDAQKLFPSSFFFIERTFYNDTRDPAHHDISKTIVEWAKHSDRYNMAGLGLLHSDVMETTCIKDIEIRLGYPYLFCHQGSCEHLILFTDMRLRQDSDPKLKKSYPYVSSDAQRRRKRCSICCIHLAKWVTINDELSFETPGLFCDKCFRYLHYDKDGRKISRFQAYPHIPED</sequence>
<evidence type="ECO:0000256" key="6">
    <source>
        <dbReference type="ARBA" id="ARBA00023163"/>
    </source>
</evidence>
<dbReference type="Pfam" id="PF12251">
    <property type="entry name" value="SNAPC3"/>
    <property type="match status" value="1"/>
</dbReference>
<organism evidence="11 12">
    <name type="scientific">Clytia hemisphaerica</name>
    <dbReference type="NCBI Taxonomy" id="252671"/>
    <lineage>
        <taxon>Eukaryota</taxon>
        <taxon>Metazoa</taxon>
        <taxon>Cnidaria</taxon>
        <taxon>Hydrozoa</taxon>
        <taxon>Hydroidolina</taxon>
        <taxon>Leptothecata</taxon>
        <taxon>Obeliida</taxon>
        <taxon>Clytiidae</taxon>
        <taxon>Clytia</taxon>
    </lineage>
</organism>
<dbReference type="GO" id="GO:0019185">
    <property type="term" value="C:snRNA-activating protein complex"/>
    <property type="evidence" value="ECO:0007669"/>
    <property type="project" value="TreeGrafter"/>
</dbReference>
<dbReference type="GO" id="GO:0000978">
    <property type="term" value="F:RNA polymerase II cis-regulatory region sequence-specific DNA binding"/>
    <property type="evidence" value="ECO:0007669"/>
    <property type="project" value="TreeGrafter"/>
</dbReference>
<accession>A0A7M5UUB1</accession>